<sequence>MLHNVGNVLTSAVVSLEMMRQVLSASRVGRLKRATALRQEHRAGLAHFLAEGARGGRLPDYLSALAKELVHEQTRLMENMGAMGRHIEHIRAIV</sequence>
<keyword evidence="2" id="KW-1185">Reference proteome</keyword>
<reference evidence="2" key="1">
    <citation type="submission" date="2016-10" db="EMBL/GenBank/DDBJ databases">
        <authorList>
            <person name="Varghese N."/>
            <person name="Submissions S."/>
        </authorList>
    </citation>
    <scope>NUCLEOTIDE SEQUENCE [LARGE SCALE GENOMIC DNA]</scope>
    <source>
        <strain evidence="2">DSM 16858</strain>
    </source>
</reference>
<protein>
    <submittedName>
        <fullName evidence="1">Uncharacterized protein</fullName>
    </submittedName>
</protein>
<name>A0A1I0D9U6_9BACT</name>
<organism evidence="1 2">
    <name type="scientific">Stigmatella erecta</name>
    <dbReference type="NCBI Taxonomy" id="83460"/>
    <lineage>
        <taxon>Bacteria</taxon>
        <taxon>Pseudomonadati</taxon>
        <taxon>Myxococcota</taxon>
        <taxon>Myxococcia</taxon>
        <taxon>Myxococcales</taxon>
        <taxon>Cystobacterineae</taxon>
        <taxon>Archangiaceae</taxon>
        <taxon>Stigmatella</taxon>
    </lineage>
</organism>
<gene>
    <name evidence="1" type="ORF">SAMN05443639_102438</name>
</gene>
<accession>A0A1I0D9U6</accession>
<evidence type="ECO:0000313" key="2">
    <source>
        <dbReference type="Proteomes" id="UP000199181"/>
    </source>
</evidence>
<dbReference type="AlphaFoldDB" id="A0A1I0D9U6"/>
<proteinExistence type="predicted"/>
<dbReference type="Proteomes" id="UP000199181">
    <property type="component" value="Unassembled WGS sequence"/>
</dbReference>
<dbReference type="EMBL" id="FOIJ01000002">
    <property type="protein sequence ID" value="SET28868.1"/>
    <property type="molecule type" value="Genomic_DNA"/>
</dbReference>
<evidence type="ECO:0000313" key="1">
    <source>
        <dbReference type="EMBL" id="SET28868.1"/>
    </source>
</evidence>